<evidence type="ECO:0000256" key="5">
    <source>
        <dbReference type="ARBA" id="ARBA00022842"/>
    </source>
</evidence>
<evidence type="ECO:0000256" key="9">
    <source>
        <dbReference type="ARBA" id="ARBA00048173"/>
    </source>
</evidence>
<dbReference type="EC" id="2.7.7.49" evidence="1"/>
<evidence type="ECO:0000256" key="6">
    <source>
        <dbReference type="ARBA" id="ARBA00022918"/>
    </source>
</evidence>
<dbReference type="InterPro" id="IPR009003">
    <property type="entry name" value="Peptidase_S1_PA"/>
</dbReference>
<gene>
    <name evidence="11" type="ORF">EDC23_2341</name>
</gene>
<keyword evidence="5" id="KW-0460">Magnesium</keyword>
<evidence type="ECO:0000313" key="12">
    <source>
        <dbReference type="Proteomes" id="UP000294914"/>
    </source>
</evidence>
<protein>
    <recommendedName>
        <fullName evidence="1">RNA-directed DNA polymerase</fullName>
        <ecNumber evidence="1">2.7.7.49</ecNumber>
    </recommendedName>
</protein>
<name>A0A4R8IH66_9GAMM</name>
<keyword evidence="7" id="KW-0051">Antiviral defense</keyword>
<accession>A0A4R8IH66</accession>
<sequence>MKDAFLNIKTHQELAKYFGLSYADLSKIIYKTDFEYKYHHFVIPKKSGGERHINAPSKKLKLIQITLKDVLYDIYPTKPAAHGFVKNKSIVTNAEKHLDKRYIFNIDIENFFGEIHFGRVRNLFKSSPFNFNNTVATILAQICCFENALPQGAPTSPIISNMIAWKLDSQLQQLAKITNCTYTRYADDISFSFTCNKNRLPEEIVSVSEGDARPGRTLTGIIEDNGFRINYSKVRLRGKYSRMEVTGLTVNEFINVKRKFIRQLSSMLHAWRKFGYDKAEEEYNNKYNRKHRASGKETSYLHVVKGKLAFLNNIRSKRDPVYIKYAKQFNELVGNEHKFIIVEITEPEQNAINSIWVVEACYDYNDEVRVSQGTGFHLSDVGIITCAHVVSNDDGEIYEEIEVFKYSETTKRYTIKVDRICRHRDIAICSLVVDEDENPPNNELQKSQSIPYIQQQVKLLGFPGYAPGHSYSIVDANITMTFVESGVNKVEINQLIRSGDSGGPIVDADSNVIGMAQKGVDEKYKRNSCVVLQEIEAVYNSDGYKTE</sequence>
<dbReference type="GO" id="GO:0051607">
    <property type="term" value="P:defense response to virus"/>
    <property type="evidence" value="ECO:0007669"/>
    <property type="project" value="UniProtKB-KW"/>
</dbReference>
<evidence type="ECO:0000259" key="10">
    <source>
        <dbReference type="PROSITE" id="PS50878"/>
    </source>
</evidence>
<evidence type="ECO:0000256" key="1">
    <source>
        <dbReference type="ARBA" id="ARBA00012493"/>
    </source>
</evidence>
<dbReference type="InterPro" id="IPR043502">
    <property type="entry name" value="DNA/RNA_pol_sf"/>
</dbReference>
<evidence type="ECO:0000256" key="2">
    <source>
        <dbReference type="ARBA" id="ARBA00022679"/>
    </source>
</evidence>
<dbReference type="InterPro" id="IPR051083">
    <property type="entry name" value="GrpII_Intron_Splice-Mob/Def"/>
</dbReference>
<dbReference type="Pfam" id="PF13365">
    <property type="entry name" value="Trypsin_2"/>
    <property type="match status" value="1"/>
</dbReference>
<organism evidence="11 12">
    <name type="scientific">Thiohalophilus thiocyanatoxydans</name>
    <dbReference type="NCBI Taxonomy" id="381308"/>
    <lineage>
        <taxon>Bacteria</taxon>
        <taxon>Pseudomonadati</taxon>
        <taxon>Pseudomonadota</taxon>
        <taxon>Gammaproteobacteria</taxon>
        <taxon>Thiohalomonadales</taxon>
        <taxon>Thiohalophilaceae</taxon>
        <taxon>Thiohalophilus</taxon>
    </lineage>
</organism>
<dbReference type="InterPro" id="IPR000477">
    <property type="entry name" value="RT_dom"/>
</dbReference>
<keyword evidence="3" id="KW-0548">Nucleotidyltransferase</keyword>
<comment type="similarity">
    <text evidence="8">Belongs to the bacterial reverse transcriptase family.</text>
</comment>
<keyword evidence="4" id="KW-0479">Metal-binding</keyword>
<dbReference type="PANTHER" id="PTHR34047:SF7">
    <property type="entry name" value="RNA-DIRECTED DNA POLYMERASE"/>
    <property type="match status" value="1"/>
</dbReference>
<dbReference type="SUPFAM" id="SSF56672">
    <property type="entry name" value="DNA/RNA polymerases"/>
    <property type="match status" value="1"/>
</dbReference>
<keyword evidence="12" id="KW-1185">Reference proteome</keyword>
<dbReference type="GO" id="GO:0003723">
    <property type="term" value="F:RNA binding"/>
    <property type="evidence" value="ECO:0007669"/>
    <property type="project" value="InterPro"/>
</dbReference>
<evidence type="ECO:0000313" key="11">
    <source>
        <dbReference type="EMBL" id="TDX99557.1"/>
    </source>
</evidence>
<dbReference type="AlphaFoldDB" id="A0A4R8IH66"/>
<dbReference type="Proteomes" id="UP000294914">
    <property type="component" value="Unassembled WGS sequence"/>
</dbReference>
<dbReference type="RefSeq" id="WP_134084722.1">
    <property type="nucleotide sequence ID" value="NZ_SOQX01000007.1"/>
</dbReference>
<comment type="caution">
    <text evidence="11">The sequence shown here is derived from an EMBL/GenBank/DDBJ whole genome shotgun (WGS) entry which is preliminary data.</text>
</comment>
<proteinExistence type="inferred from homology"/>
<dbReference type="InterPro" id="IPR043504">
    <property type="entry name" value="Peptidase_S1_PA_chymotrypsin"/>
</dbReference>
<dbReference type="OrthoDB" id="7055795at2"/>
<feature type="domain" description="Reverse transcriptase" evidence="10">
    <location>
        <begin position="24"/>
        <end position="250"/>
    </location>
</feature>
<dbReference type="PANTHER" id="PTHR34047">
    <property type="entry name" value="NUCLEAR INTRON MATURASE 1, MITOCHONDRIAL-RELATED"/>
    <property type="match status" value="1"/>
</dbReference>
<dbReference type="GO" id="GO:0046872">
    <property type="term" value="F:metal ion binding"/>
    <property type="evidence" value="ECO:0007669"/>
    <property type="project" value="UniProtKB-KW"/>
</dbReference>
<dbReference type="InterPro" id="IPR000123">
    <property type="entry name" value="Reverse_transcriptase_msDNA"/>
</dbReference>
<dbReference type="Pfam" id="PF00078">
    <property type="entry name" value="RVT_1"/>
    <property type="match status" value="1"/>
</dbReference>
<keyword evidence="6 11" id="KW-0695">RNA-directed DNA polymerase</keyword>
<keyword evidence="2" id="KW-0808">Transferase</keyword>
<evidence type="ECO:0000256" key="3">
    <source>
        <dbReference type="ARBA" id="ARBA00022695"/>
    </source>
</evidence>
<dbReference type="PRINTS" id="PR00866">
    <property type="entry name" value="RNADNAPOLMS"/>
</dbReference>
<dbReference type="CDD" id="cd03487">
    <property type="entry name" value="RT_Bac_retron_II"/>
    <property type="match status" value="1"/>
</dbReference>
<evidence type="ECO:0000256" key="4">
    <source>
        <dbReference type="ARBA" id="ARBA00022723"/>
    </source>
</evidence>
<dbReference type="SUPFAM" id="SSF50494">
    <property type="entry name" value="Trypsin-like serine proteases"/>
    <property type="match status" value="1"/>
</dbReference>
<evidence type="ECO:0000256" key="8">
    <source>
        <dbReference type="ARBA" id="ARBA00034120"/>
    </source>
</evidence>
<comment type="catalytic activity">
    <reaction evidence="9">
        <text>DNA(n) + a 2'-deoxyribonucleoside 5'-triphosphate = DNA(n+1) + diphosphate</text>
        <dbReference type="Rhea" id="RHEA:22508"/>
        <dbReference type="Rhea" id="RHEA-COMP:17339"/>
        <dbReference type="Rhea" id="RHEA-COMP:17340"/>
        <dbReference type="ChEBI" id="CHEBI:33019"/>
        <dbReference type="ChEBI" id="CHEBI:61560"/>
        <dbReference type="ChEBI" id="CHEBI:173112"/>
        <dbReference type="EC" id="2.7.7.49"/>
    </reaction>
</comment>
<dbReference type="GO" id="GO:0003964">
    <property type="term" value="F:RNA-directed DNA polymerase activity"/>
    <property type="evidence" value="ECO:0007669"/>
    <property type="project" value="UniProtKB-KW"/>
</dbReference>
<reference evidence="11 12" key="1">
    <citation type="submission" date="2019-03" db="EMBL/GenBank/DDBJ databases">
        <title>Genomic Encyclopedia of Type Strains, Phase IV (KMG-IV): sequencing the most valuable type-strain genomes for metagenomic binning, comparative biology and taxonomic classification.</title>
        <authorList>
            <person name="Goeker M."/>
        </authorList>
    </citation>
    <scope>NUCLEOTIDE SEQUENCE [LARGE SCALE GENOMIC DNA]</scope>
    <source>
        <strain evidence="11 12">DSM 16326</strain>
    </source>
</reference>
<dbReference type="PROSITE" id="PS50878">
    <property type="entry name" value="RT_POL"/>
    <property type="match status" value="1"/>
</dbReference>
<dbReference type="Gene3D" id="2.40.10.10">
    <property type="entry name" value="Trypsin-like serine proteases"/>
    <property type="match status" value="2"/>
</dbReference>
<evidence type="ECO:0000256" key="7">
    <source>
        <dbReference type="ARBA" id="ARBA00023118"/>
    </source>
</evidence>
<dbReference type="EMBL" id="SOQX01000007">
    <property type="protein sequence ID" value="TDX99557.1"/>
    <property type="molecule type" value="Genomic_DNA"/>
</dbReference>